<proteinExistence type="predicted"/>
<dbReference type="STRING" id="889306.KP78_15630"/>
<dbReference type="InterPro" id="IPR002933">
    <property type="entry name" value="Peptidase_M20"/>
</dbReference>
<comment type="caution">
    <text evidence="5">The sequence shown here is derived from an EMBL/GenBank/DDBJ whole genome shotgun (WGS) entry which is preliminary data.</text>
</comment>
<dbReference type="GO" id="GO:0046872">
    <property type="term" value="F:metal ion binding"/>
    <property type="evidence" value="ECO:0007669"/>
    <property type="project" value="UniProtKB-KW"/>
</dbReference>
<dbReference type="Gene3D" id="3.40.630.10">
    <property type="entry name" value="Zn peptidases"/>
    <property type="match status" value="1"/>
</dbReference>
<gene>
    <name evidence="5" type="ORF">KP78_15630</name>
</gene>
<feature type="active site" description="Proton acceptor" evidence="3">
    <location>
        <position position="151"/>
    </location>
</feature>
<dbReference type="AlphaFoldDB" id="A0A0C2RDZ2"/>
<dbReference type="RefSeq" id="WP_041087698.1">
    <property type="nucleotide sequence ID" value="NZ_JXRP01000012.1"/>
</dbReference>
<dbReference type="PANTHER" id="PTHR43808:SF9">
    <property type="entry name" value="BLL0789 PROTEIN"/>
    <property type="match status" value="1"/>
</dbReference>
<dbReference type="PATRIC" id="fig|889306.3.peg.1572"/>
<name>A0A0C2RDZ2_9BACL</name>
<dbReference type="InterPro" id="IPR017150">
    <property type="entry name" value="Pept_M20_glutamate_carboxypep"/>
</dbReference>
<feature type="active site" evidence="3">
    <location>
        <position position="89"/>
    </location>
</feature>
<accession>A0A0C2RDZ2</accession>
<dbReference type="Pfam" id="PF01546">
    <property type="entry name" value="Peptidase_M20"/>
    <property type="match status" value="1"/>
</dbReference>
<dbReference type="Proteomes" id="UP000031938">
    <property type="component" value="Unassembled WGS sequence"/>
</dbReference>
<dbReference type="OrthoDB" id="9783294at2"/>
<keyword evidence="1" id="KW-0479">Metal-binding</keyword>
<keyword evidence="2" id="KW-0378">Hydrolase</keyword>
<dbReference type="InterPro" id="IPR050072">
    <property type="entry name" value="Peptidase_M20A"/>
</dbReference>
<dbReference type="PIRSF" id="PIRSF037238">
    <property type="entry name" value="Carboxypeptidase_G2"/>
    <property type="match status" value="1"/>
</dbReference>
<dbReference type="CDD" id="cd03885">
    <property type="entry name" value="M20_CPDG2"/>
    <property type="match status" value="1"/>
</dbReference>
<organism evidence="5 6">
    <name type="scientific">Jeotgalibacillus soli</name>
    <dbReference type="NCBI Taxonomy" id="889306"/>
    <lineage>
        <taxon>Bacteria</taxon>
        <taxon>Bacillati</taxon>
        <taxon>Bacillota</taxon>
        <taxon>Bacilli</taxon>
        <taxon>Bacillales</taxon>
        <taxon>Caryophanaceae</taxon>
        <taxon>Jeotgalibacillus</taxon>
    </lineage>
</organism>
<dbReference type="InterPro" id="IPR011650">
    <property type="entry name" value="Peptidase_M20_dimer"/>
</dbReference>
<protein>
    <submittedName>
        <fullName evidence="5">Peptidase M20</fullName>
    </submittedName>
</protein>
<evidence type="ECO:0000256" key="3">
    <source>
        <dbReference type="PIRSR" id="PIRSR037238-1"/>
    </source>
</evidence>
<dbReference type="SUPFAM" id="SSF53187">
    <property type="entry name" value="Zn-dependent exopeptidases"/>
    <property type="match status" value="1"/>
</dbReference>
<dbReference type="PANTHER" id="PTHR43808">
    <property type="entry name" value="ACETYLORNITHINE DEACETYLASE"/>
    <property type="match status" value="1"/>
</dbReference>
<keyword evidence="6" id="KW-1185">Reference proteome</keyword>
<sequence>MSNITAGRITDFLQSKQSEMIEMLKILVEKESTTVDKKLNDELGAYIAELFRQMTGGKTTTIQNDLYGNHIKGEFGSGTEQILILAHFDTVWQKGDILEKIPFKIVDDQAYGPGTFDMKGGLVQGLYALHALKELNETLSKKVVFLFTSDEELGSPTSQHLIEEEAKKSVCVLVLEPAISTEGALKTSRKGVGMFKLSIQGRAAHAGVEPEKGLSAIHELSKQVSYLYKLTDLKKGTTVNVGTVSGGTTINVVAAEANADIDLRVKTQAEFDRVIPIIKNLKPNIEGLQVEVSGGVNRPPLERTEEVVNLYNKAKKIAKEDLGFTLLEKETGGGSDGNFTAPFAPTLDGLGAVGDGAHALHEHLFISEMPKRSALLALLLKELGS</sequence>
<dbReference type="SUPFAM" id="SSF55031">
    <property type="entry name" value="Bacterial exopeptidase dimerisation domain"/>
    <property type="match status" value="1"/>
</dbReference>
<dbReference type="InterPro" id="IPR036264">
    <property type="entry name" value="Bact_exopeptidase_dim_dom"/>
</dbReference>
<evidence type="ECO:0000259" key="4">
    <source>
        <dbReference type="Pfam" id="PF07687"/>
    </source>
</evidence>
<evidence type="ECO:0000313" key="5">
    <source>
        <dbReference type="EMBL" id="KIL48480.1"/>
    </source>
</evidence>
<evidence type="ECO:0000256" key="2">
    <source>
        <dbReference type="ARBA" id="ARBA00022801"/>
    </source>
</evidence>
<reference evidence="5 6" key="1">
    <citation type="submission" date="2015-01" db="EMBL/GenBank/DDBJ databases">
        <title>Genome sequencing of Jeotgalibacillus soli.</title>
        <authorList>
            <person name="Goh K.M."/>
            <person name="Chan K.-G."/>
            <person name="Yaakop A.S."/>
            <person name="Ee R."/>
            <person name="Gan H.M."/>
            <person name="Chan C.S."/>
        </authorList>
    </citation>
    <scope>NUCLEOTIDE SEQUENCE [LARGE SCALE GENOMIC DNA]</scope>
    <source>
        <strain evidence="5 6">P9</strain>
    </source>
</reference>
<dbReference type="Pfam" id="PF07687">
    <property type="entry name" value="M20_dimer"/>
    <property type="match status" value="1"/>
</dbReference>
<dbReference type="EMBL" id="JXRP01000012">
    <property type="protein sequence ID" value="KIL48480.1"/>
    <property type="molecule type" value="Genomic_DNA"/>
</dbReference>
<feature type="domain" description="Peptidase M20 dimerisation" evidence="4">
    <location>
        <begin position="188"/>
        <end position="278"/>
    </location>
</feature>
<evidence type="ECO:0000256" key="1">
    <source>
        <dbReference type="ARBA" id="ARBA00022723"/>
    </source>
</evidence>
<dbReference type="GO" id="GO:0016787">
    <property type="term" value="F:hydrolase activity"/>
    <property type="evidence" value="ECO:0007669"/>
    <property type="project" value="UniProtKB-KW"/>
</dbReference>
<evidence type="ECO:0000313" key="6">
    <source>
        <dbReference type="Proteomes" id="UP000031938"/>
    </source>
</evidence>
<dbReference type="Gene3D" id="3.30.70.360">
    <property type="match status" value="1"/>
</dbReference>